<evidence type="ECO:0000259" key="2">
    <source>
        <dbReference type="Pfam" id="PF05239"/>
    </source>
</evidence>
<proteinExistence type="predicted"/>
<dbReference type="InterPro" id="IPR027275">
    <property type="entry name" value="PRC-brl_dom"/>
</dbReference>
<dbReference type="Proteomes" id="UP000295277">
    <property type="component" value="Unassembled WGS sequence"/>
</dbReference>
<keyword evidence="4" id="KW-1185">Reference proteome</keyword>
<protein>
    <submittedName>
        <fullName evidence="3">PRC-barrel domain protein</fullName>
    </submittedName>
</protein>
<evidence type="ECO:0000313" key="4">
    <source>
        <dbReference type="Proteomes" id="UP000295277"/>
    </source>
</evidence>
<accession>A0A4R1YJF9</accession>
<evidence type="ECO:0000313" key="3">
    <source>
        <dbReference type="EMBL" id="TCM76768.1"/>
    </source>
</evidence>
<dbReference type="InterPro" id="IPR011033">
    <property type="entry name" value="PRC_barrel-like_sf"/>
</dbReference>
<feature type="signal peptide" evidence="1">
    <location>
        <begin position="1"/>
        <end position="22"/>
    </location>
</feature>
<gene>
    <name evidence="3" type="ORF">EV216_1327</name>
</gene>
<reference evidence="3 4" key="1">
    <citation type="submission" date="2019-03" db="EMBL/GenBank/DDBJ databases">
        <title>Genomic Encyclopedia of Type Strains, Phase IV (KMG-IV): sequencing the most valuable type-strain genomes for metagenomic binning, comparative biology and taxonomic classification.</title>
        <authorList>
            <person name="Goeker M."/>
        </authorList>
    </citation>
    <scope>NUCLEOTIDE SEQUENCE [LARGE SCALE GENOMIC DNA]</scope>
    <source>
        <strain evidence="3 4">DSM 21153</strain>
    </source>
</reference>
<dbReference type="EMBL" id="SLVM01000032">
    <property type="protein sequence ID" value="TCM76768.1"/>
    <property type="molecule type" value="Genomic_DNA"/>
</dbReference>
<dbReference type="Pfam" id="PF05239">
    <property type="entry name" value="PRC"/>
    <property type="match status" value="2"/>
</dbReference>
<organism evidence="3 4">
    <name type="scientific">Rhodovulum steppense</name>
    <dbReference type="NCBI Taxonomy" id="540251"/>
    <lineage>
        <taxon>Bacteria</taxon>
        <taxon>Pseudomonadati</taxon>
        <taxon>Pseudomonadota</taxon>
        <taxon>Alphaproteobacteria</taxon>
        <taxon>Rhodobacterales</taxon>
        <taxon>Paracoccaceae</taxon>
        <taxon>Rhodovulum</taxon>
    </lineage>
</organism>
<dbReference type="Gene3D" id="2.30.30.240">
    <property type="entry name" value="PRC-barrel domain"/>
    <property type="match status" value="2"/>
</dbReference>
<feature type="domain" description="PRC-barrel" evidence="2">
    <location>
        <begin position="207"/>
        <end position="280"/>
    </location>
</feature>
<feature type="domain" description="PRC-barrel" evidence="2">
    <location>
        <begin position="90"/>
        <end position="140"/>
    </location>
</feature>
<name>A0A4R1YJF9_9RHOB</name>
<feature type="chain" id="PRO_5020293880" evidence="1">
    <location>
        <begin position="23"/>
        <end position="291"/>
    </location>
</feature>
<keyword evidence="1" id="KW-0732">Signal</keyword>
<dbReference type="OrthoDB" id="7876889at2"/>
<dbReference type="PANTHER" id="PTHR36505:SF1">
    <property type="entry name" value="BLR1072 PROTEIN"/>
    <property type="match status" value="1"/>
</dbReference>
<sequence length="291" mass="31096">MKRLLSTTALALALGLPSAILAQSTPAPERATQSQSASMAGFLSQRDQSDLFASELMGHDVHARRVSADASAARTGAMATVSRADLDEMDNIGQINEIVLSHDGQVRAIVIGVGGFLGMGERDVAVTMDQVTFASDPEDRAQMHVIVNVAAEMLEGSPAYDRSSMIDGGPMDRTGAATTNRTSLDRPEMTRDGYNLVDATRVTTEMLVGATVYDPSDTSVGTVEKLVLDADGAITNLIIDFGGFLGMGSHQVSVRFDDLTIFSNDRATDMRIYVDATKKQIEALPQYQAMN</sequence>
<evidence type="ECO:0000256" key="1">
    <source>
        <dbReference type="SAM" id="SignalP"/>
    </source>
</evidence>
<dbReference type="SUPFAM" id="SSF50346">
    <property type="entry name" value="PRC-barrel domain"/>
    <property type="match status" value="2"/>
</dbReference>
<comment type="caution">
    <text evidence="3">The sequence shown here is derived from an EMBL/GenBank/DDBJ whole genome shotgun (WGS) entry which is preliminary data.</text>
</comment>
<dbReference type="AlphaFoldDB" id="A0A4R1YJF9"/>
<dbReference type="PANTHER" id="PTHR36505">
    <property type="entry name" value="BLR1072 PROTEIN"/>
    <property type="match status" value="1"/>
</dbReference>
<dbReference type="RefSeq" id="WP_132696555.1">
    <property type="nucleotide sequence ID" value="NZ_SLVM01000032.1"/>
</dbReference>